<dbReference type="Proteomes" id="UP000002735">
    <property type="component" value="Chromosome"/>
</dbReference>
<reference evidence="1 2" key="1">
    <citation type="submission" date="2009-06" db="EMBL/GenBank/DDBJ databases">
        <title>Complete sequence of Dickeya zeae Ech1591.</title>
        <authorList>
            <consortium name="US DOE Joint Genome Institute"/>
            <person name="Lucas S."/>
            <person name="Copeland A."/>
            <person name="Lapidus A."/>
            <person name="Glavina del Rio T."/>
            <person name="Tice H."/>
            <person name="Bruce D."/>
            <person name="Goodwin L."/>
            <person name="Pitluck S."/>
            <person name="Chertkov O."/>
            <person name="Brettin T."/>
            <person name="Detter J.C."/>
            <person name="Han C."/>
            <person name="Larimer F."/>
            <person name="Land M."/>
            <person name="Hauser L."/>
            <person name="Kyrpides N."/>
            <person name="Ovchinnikova G."/>
            <person name="Balakrishnan V."/>
            <person name="Glasner J."/>
            <person name="Perna N.T."/>
        </authorList>
    </citation>
    <scope>NUCLEOTIDE SEQUENCE [LARGE SCALE GENOMIC DNA]</scope>
    <source>
        <strain evidence="1 2">Ech1591</strain>
    </source>
</reference>
<accession>C6CL52</accession>
<dbReference type="AlphaFoldDB" id="C6CL52"/>
<gene>
    <name evidence="1" type="ordered locus">Dd1591_2460</name>
</gene>
<organism evidence="1 2">
    <name type="scientific">Dickeya chrysanthemi (strain Ech1591)</name>
    <name type="common">Dickeya zeae (strain Ech1591)</name>
    <dbReference type="NCBI Taxonomy" id="561229"/>
    <lineage>
        <taxon>Bacteria</taxon>
        <taxon>Pseudomonadati</taxon>
        <taxon>Pseudomonadota</taxon>
        <taxon>Gammaproteobacteria</taxon>
        <taxon>Enterobacterales</taxon>
        <taxon>Pectobacteriaceae</taxon>
        <taxon>Dickeya</taxon>
    </lineage>
</organism>
<dbReference type="STRING" id="561229.Dd1591_2460"/>
<proteinExistence type="predicted"/>
<dbReference type="HOGENOM" id="CLU_3389149_0_0_6"/>
<dbReference type="KEGG" id="dze:Dd1591_2460"/>
<evidence type="ECO:0000313" key="2">
    <source>
        <dbReference type="Proteomes" id="UP000002735"/>
    </source>
</evidence>
<sequence length="32" mass="3878">MLSFQADFETADVSWNFQNNNALPVRYYFLYI</sequence>
<dbReference type="EMBL" id="CP001655">
    <property type="protein sequence ID" value="ACT07300.1"/>
    <property type="molecule type" value="Genomic_DNA"/>
</dbReference>
<name>C6CL52_DICC1</name>
<protein>
    <submittedName>
        <fullName evidence="1">Uncharacterized protein</fullName>
    </submittedName>
</protein>
<evidence type="ECO:0000313" key="1">
    <source>
        <dbReference type="EMBL" id="ACT07300.1"/>
    </source>
</evidence>